<protein>
    <submittedName>
        <fullName evidence="1">Uncharacterized protein</fullName>
    </submittedName>
</protein>
<dbReference type="EMBL" id="BMAW01076669">
    <property type="protein sequence ID" value="GFU02575.1"/>
    <property type="molecule type" value="Genomic_DNA"/>
</dbReference>
<reference evidence="1" key="1">
    <citation type="submission" date="2020-08" db="EMBL/GenBank/DDBJ databases">
        <title>Multicomponent nature underlies the extraordinary mechanical properties of spider dragline silk.</title>
        <authorList>
            <person name="Kono N."/>
            <person name="Nakamura H."/>
            <person name="Mori M."/>
            <person name="Yoshida Y."/>
            <person name="Ohtoshi R."/>
            <person name="Malay A.D."/>
            <person name="Moran D.A.P."/>
            <person name="Tomita M."/>
            <person name="Numata K."/>
            <person name="Arakawa K."/>
        </authorList>
    </citation>
    <scope>NUCLEOTIDE SEQUENCE</scope>
</reference>
<dbReference type="AlphaFoldDB" id="A0A8X6Q961"/>
<gene>
    <name evidence="1" type="ORF">NPIL_474301</name>
</gene>
<dbReference type="Proteomes" id="UP000887013">
    <property type="component" value="Unassembled WGS sequence"/>
</dbReference>
<organism evidence="1 2">
    <name type="scientific">Nephila pilipes</name>
    <name type="common">Giant wood spider</name>
    <name type="synonym">Nephila maculata</name>
    <dbReference type="NCBI Taxonomy" id="299642"/>
    <lineage>
        <taxon>Eukaryota</taxon>
        <taxon>Metazoa</taxon>
        <taxon>Ecdysozoa</taxon>
        <taxon>Arthropoda</taxon>
        <taxon>Chelicerata</taxon>
        <taxon>Arachnida</taxon>
        <taxon>Araneae</taxon>
        <taxon>Araneomorphae</taxon>
        <taxon>Entelegynae</taxon>
        <taxon>Araneoidea</taxon>
        <taxon>Nephilidae</taxon>
        <taxon>Nephila</taxon>
    </lineage>
</organism>
<comment type="caution">
    <text evidence="1">The sequence shown here is derived from an EMBL/GenBank/DDBJ whole genome shotgun (WGS) entry which is preliminary data.</text>
</comment>
<evidence type="ECO:0000313" key="2">
    <source>
        <dbReference type="Proteomes" id="UP000887013"/>
    </source>
</evidence>
<evidence type="ECO:0000313" key="1">
    <source>
        <dbReference type="EMBL" id="GFU02575.1"/>
    </source>
</evidence>
<name>A0A8X6Q961_NEPPI</name>
<accession>A0A8X6Q961</accession>
<keyword evidence="2" id="KW-1185">Reference proteome</keyword>
<sequence>MFGISSREFENQRQINFSLNPEIPEVDNEDVTSYLFNLTELYTNVQKIDESHQRDAVLYYKLINRMKLANLLELQTLKTAALSVVRHHSNEVGQSLEHFNRTLVINSGTPKRDTQQAINAESTVSAV</sequence>
<proteinExistence type="predicted"/>